<dbReference type="GO" id="GO:0016020">
    <property type="term" value="C:membrane"/>
    <property type="evidence" value="ECO:0007669"/>
    <property type="project" value="UniProtKB-SubCell"/>
</dbReference>
<dbReference type="InterPro" id="IPR050925">
    <property type="entry name" value="Rhomboid_protease_S54"/>
</dbReference>
<feature type="transmembrane region" description="Helical" evidence="7">
    <location>
        <begin position="156"/>
        <end position="176"/>
    </location>
</feature>
<evidence type="ECO:0000313" key="9">
    <source>
        <dbReference type="EMBL" id="KAA1426798.1"/>
    </source>
</evidence>
<keyword evidence="10" id="KW-1185">Reference proteome</keyword>
<dbReference type="GO" id="GO:0006508">
    <property type="term" value="P:proteolysis"/>
    <property type="evidence" value="ECO:0007669"/>
    <property type="project" value="UniProtKB-KW"/>
</dbReference>
<dbReference type="InterPro" id="IPR022764">
    <property type="entry name" value="Peptidase_S54_rhomboid_dom"/>
</dbReference>
<sequence>MSDAPVGVPTCYRHPDRETYVRCQRCDKAICPDCMRDASVGFQCPDCVKEGVKSTRQAQAAYGGRRSANPALTSIVLVALNGLVWLAIIATGWKSSPLIHRLALVPAGLCESKDDPGGRYPLATPDRCAFATSPPGDGRWVDGVADGAYWQLLTSMFAHIEIWHIAVNMLALWILGPQLEAVLGRARFLTVYLVAGLTGSVSVFWLAGQHTPTLGASGAIFGLFGALLVIVVKVGGDLSQILWLLAINAVITFVVPNVSWQGHLGGFLGGALVAGLLVYAPKSRRTQLQVAGVLLVVAALAAATVARTAMLA</sequence>
<dbReference type="Proteomes" id="UP000324351">
    <property type="component" value="Unassembled WGS sequence"/>
</dbReference>
<proteinExistence type="inferred from homology"/>
<evidence type="ECO:0000259" key="8">
    <source>
        <dbReference type="Pfam" id="PF01694"/>
    </source>
</evidence>
<evidence type="ECO:0000256" key="3">
    <source>
        <dbReference type="ARBA" id="ARBA00022692"/>
    </source>
</evidence>
<dbReference type="GO" id="GO:0004252">
    <property type="term" value="F:serine-type endopeptidase activity"/>
    <property type="evidence" value="ECO:0007669"/>
    <property type="project" value="InterPro"/>
</dbReference>
<organism evidence="9 10">
    <name type="scientific">Nocardioides antri</name>
    <dbReference type="NCBI Taxonomy" id="2607659"/>
    <lineage>
        <taxon>Bacteria</taxon>
        <taxon>Bacillati</taxon>
        <taxon>Actinomycetota</taxon>
        <taxon>Actinomycetes</taxon>
        <taxon>Propionibacteriales</taxon>
        <taxon>Nocardioidaceae</taxon>
        <taxon>Nocardioides</taxon>
    </lineage>
</organism>
<name>A0A5B1M305_9ACTN</name>
<dbReference type="PANTHER" id="PTHR43731">
    <property type="entry name" value="RHOMBOID PROTEASE"/>
    <property type="match status" value="1"/>
</dbReference>
<feature type="domain" description="Peptidase S54 rhomboid" evidence="8">
    <location>
        <begin position="147"/>
        <end position="278"/>
    </location>
</feature>
<feature type="transmembrane region" description="Helical" evidence="7">
    <location>
        <begin position="264"/>
        <end position="281"/>
    </location>
</feature>
<protein>
    <submittedName>
        <fullName evidence="9">Rhomboid family intramembrane serine protease</fullName>
    </submittedName>
</protein>
<dbReference type="Gene3D" id="1.20.1540.10">
    <property type="entry name" value="Rhomboid-like"/>
    <property type="match status" value="1"/>
</dbReference>
<feature type="transmembrane region" description="Helical" evidence="7">
    <location>
        <begin position="288"/>
        <end position="310"/>
    </location>
</feature>
<evidence type="ECO:0000256" key="1">
    <source>
        <dbReference type="ARBA" id="ARBA00004141"/>
    </source>
</evidence>
<reference evidence="9 10" key="1">
    <citation type="submission" date="2019-09" db="EMBL/GenBank/DDBJ databases">
        <title>Nocardioides panacisoli sp. nov., isolated from the soil of a ginseng field.</title>
        <authorList>
            <person name="Cho C."/>
        </authorList>
    </citation>
    <scope>NUCLEOTIDE SEQUENCE [LARGE SCALE GENOMIC DNA]</scope>
    <source>
        <strain evidence="9 10">BN140041</strain>
    </source>
</reference>
<evidence type="ECO:0000256" key="7">
    <source>
        <dbReference type="SAM" id="Phobius"/>
    </source>
</evidence>
<feature type="transmembrane region" description="Helical" evidence="7">
    <location>
        <begin position="241"/>
        <end position="258"/>
    </location>
</feature>
<comment type="caution">
    <text evidence="9">The sequence shown here is derived from an EMBL/GenBank/DDBJ whole genome shotgun (WGS) entry which is preliminary data.</text>
</comment>
<keyword evidence="6 7" id="KW-0472">Membrane</keyword>
<keyword evidence="4" id="KW-0378">Hydrolase</keyword>
<feature type="transmembrane region" description="Helical" evidence="7">
    <location>
        <begin position="214"/>
        <end position="234"/>
    </location>
</feature>
<dbReference type="InterPro" id="IPR035952">
    <property type="entry name" value="Rhomboid-like_sf"/>
</dbReference>
<dbReference type="EMBL" id="VUJW01000006">
    <property type="protein sequence ID" value="KAA1426798.1"/>
    <property type="molecule type" value="Genomic_DNA"/>
</dbReference>
<evidence type="ECO:0000256" key="5">
    <source>
        <dbReference type="ARBA" id="ARBA00022989"/>
    </source>
</evidence>
<comment type="subcellular location">
    <subcellularLocation>
        <location evidence="1">Membrane</location>
        <topology evidence="1">Multi-pass membrane protein</topology>
    </subcellularLocation>
</comment>
<evidence type="ECO:0000256" key="4">
    <source>
        <dbReference type="ARBA" id="ARBA00022801"/>
    </source>
</evidence>
<keyword evidence="9" id="KW-0645">Protease</keyword>
<evidence type="ECO:0000313" key="10">
    <source>
        <dbReference type="Proteomes" id="UP000324351"/>
    </source>
</evidence>
<accession>A0A5B1M305</accession>
<evidence type="ECO:0000256" key="2">
    <source>
        <dbReference type="ARBA" id="ARBA00009045"/>
    </source>
</evidence>
<keyword evidence="3 7" id="KW-0812">Transmembrane</keyword>
<feature type="transmembrane region" description="Helical" evidence="7">
    <location>
        <begin position="188"/>
        <end position="208"/>
    </location>
</feature>
<dbReference type="SUPFAM" id="SSF144091">
    <property type="entry name" value="Rhomboid-like"/>
    <property type="match status" value="1"/>
</dbReference>
<feature type="transmembrane region" description="Helical" evidence="7">
    <location>
        <begin position="71"/>
        <end position="93"/>
    </location>
</feature>
<dbReference type="PANTHER" id="PTHR43731:SF14">
    <property type="entry name" value="PRESENILIN-ASSOCIATED RHOMBOID-LIKE PROTEIN, MITOCHONDRIAL"/>
    <property type="match status" value="1"/>
</dbReference>
<dbReference type="RefSeq" id="WP_149750828.1">
    <property type="nucleotide sequence ID" value="NZ_VUJW01000006.1"/>
</dbReference>
<dbReference type="Pfam" id="PF01694">
    <property type="entry name" value="Rhomboid"/>
    <property type="match status" value="1"/>
</dbReference>
<reference evidence="9 10" key="2">
    <citation type="submission" date="2019-09" db="EMBL/GenBank/DDBJ databases">
        <authorList>
            <person name="Jin C."/>
        </authorList>
    </citation>
    <scope>NUCLEOTIDE SEQUENCE [LARGE SCALE GENOMIC DNA]</scope>
    <source>
        <strain evidence="9 10">BN140041</strain>
    </source>
</reference>
<gene>
    <name evidence="9" type="ORF">F0U47_12615</name>
</gene>
<comment type="similarity">
    <text evidence="2">Belongs to the peptidase S54 family.</text>
</comment>
<evidence type="ECO:0000256" key="6">
    <source>
        <dbReference type="ARBA" id="ARBA00023136"/>
    </source>
</evidence>
<keyword evidence="5 7" id="KW-1133">Transmembrane helix</keyword>
<dbReference type="AlphaFoldDB" id="A0A5B1M305"/>